<dbReference type="GO" id="GO:0005524">
    <property type="term" value="F:ATP binding"/>
    <property type="evidence" value="ECO:0007669"/>
    <property type="project" value="UniProtKB-KW"/>
</dbReference>
<protein>
    <submittedName>
        <fullName evidence="7">ABC-type multidrug transport system, ATPase component</fullName>
    </submittedName>
</protein>
<accession>A0A897MX42</accession>
<gene>
    <name evidence="7" type="primary">ccmA3</name>
    <name evidence="7" type="ORF">HSR121_0809</name>
</gene>
<dbReference type="PROSITE" id="PS50893">
    <property type="entry name" value="ABC_TRANSPORTER_2"/>
    <property type="match status" value="1"/>
</dbReference>
<dbReference type="GO" id="GO:0016887">
    <property type="term" value="F:ATP hydrolysis activity"/>
    <property type="evidence" value="ECO:0007669"/>
    <property type="project" value="InterPro"/>
</dbReference>
<dbReference type="Pfam" id="PF00005">
    <property type="entry name" value="ABC_tran"/>
    <property type="match status" value="1"/>
</dbReference>
<feature type="compositionally biased region" description="Low complexity" evidence="5">
    <location>
        <begin position="297"/>
        <end position="312"/>
    </location>
</feature>
<feature type="region of interest" description="Disordered" evidence="5">
    <location>
        <begin position="292"/>
        <end position="324"/>
    </location>
</feature>
<dbReference type="CDD" id="cd03230">
    <property type="entry name" value="ABC_DR_subfamily_A"/>
    <property type="match status" value="1"/>
</dbReference>
<evidence type="ECO:0000256" key="3">
    <source>
        <dbReference type="ARBA" id="ARBA00022741"/>
    </source>
</evidence>
<dbReference type="InterPro" id="IPR003593">
    <property type="entry name" value="AAA+_ATPase"/>
</dbReference>
<dbReference type="EMBL" id="CP064787">
    <property type="protein sequence ID" value="QSG05162.1"/>
    <property type="molecule type" value="Genomic_DNA"/>
</dbReference>
<dbReference type="PANTHER" id="PTHR43335:SF4">
    <property type="entry name" value="ABC TRANSPORTER, ATP-BINDING PROTEIN"/>
    <property type="match status" value="1"/>
</dbReference>
<evidence type="ECO:0000313" key="7">
    <source>
        <dbReference type="EMBL" id="QSG05162.1"/>
    </source>
</evidence>
<evidence type="ECO:0000313" key="8">
    <source>
        <dbReference type="Proteomes" id="UP000663525"/>
    </source>
</evidence>
<name>A0A897MX42_9EURY</name>
<keyword evidence="2" id="KW-0813">Transport</keyword>
<evidence type="ECO:0000256" key="2">
    <source>
        <dbReference type="ARBA" id="ARBA00022448"/>
    </source>
</evidence>
<sequence>MRKRYGSGSDAVLALDDLDLTVREGEVFGFLGPNGAGKSTTINVLLDFIEPTAGHAEVLGHDVRSESKAIRARTGVLPEGFEVFERLTAREHLEWMADTKGVSVDADAVLETVGIAEAADRAAGDFSKGMTQRLALGMALVGDPDLLILDEPSSGLDPTGMREMRELVREQAASGTTVFFSSHILSEVEAVCDRVAILNEGELMIEDTIENLRDANGGTASIQLDVASVPEGLDLQSIDGVRDVTVRDGEITAVCSSAARKVDVVRHVDERTAVTDIVSEDTSLEELFQRYTGQNPGTADSAASNTDASGADGRAESERAEVSA</sequence>
<evidence type="ECO:0000256" key="1">
    <source>
        <dbReference type="ARBA" id="ARBA00005417"/>
    </source>
</evidence>
<dbReference type="SMART" id="SM00382">
    <property type="entry name" value="AAA"/>
    <property type="match status" value="1"/>
</dbReference>
<dbReference type="Gene3D" id="3.40.50.300">
    <property type="entry name" value="P-loop containing nucleotide triphosphate hydrolases"/>
    <property type="match status" value="1"/>
</dbReference>
<dbReference type="InterPro" id="IPR003439">
    <property type="entry name" value="ABC_transporter-like_ATP-bd"/>
</dbReference>
<dbReference type="InterPro" id="IPR027417">
    <property type="entry name" value="P-loop_NTPase"/>
</dbReference>
<reference evidence="7" key="1">
    <citation type="submission" date="2020-11" db="EMBL/GenBank/DDBJ databases">
        <title>Carbohydrate-dependent, anaerobic sulfur respiration: A novel catabolism in halophilic archaea.</title>
        <authorList>
            <person name="Sorokin D.Y."/>
            <person name="Messina E."/>
            <person name="Smedile F."/>
            <person name="La Cono V."/>
            <person name="Hallsworth J.E."/>
            <person name="Yakimov M.M."/>
        </authorList>
    </citation>
    <scope>NUCLEOTIDE SEQUENCE</scope>
    <source>
        <strain evidence="7">HSR12-1</strain>
    </source>
</reference>
<dbReference type="AlphaFoldDB" id="A0A897MX42"/>
<feature type="domain" description="ABC transporter" evidence="6">
    <location>
        <begin position="1"/>
        <end position="225"/>
    </location>
</feature>
<evidence type="ECO:0000259" key="6">
    <source>
        <dbReference type="PROSITE" id="PS50893"/>
    </source>
</evidence>
<evidence type="ECO:0000256" key="4">
    <source>
        <dbReference type="ARBA" id="ARBA00022840"/>
    </source>
</evidence>
<proteinExistence type="inferred from homology"/>
<dbReference type="PANTHER" id="PTHR43335">
    <property type="entry name" value="ABC TRANSPORTER, ATP-BINDING PROTEIN"/>
    <property type="match status" value="1"/>
</dbReference>
<comment type="similarity">
    <text evidence="1">Belongs to the ABC transporter superfamily.</text>
</comment>
<dbReference type="SUPFAM" id="SSF52540">
    <property type="entry name" value="P-loop containing nucleoside triphosphate hydrolases"/>
    <property type="match status" value="1"/>
</dbReference>
<keyword evidence="3" id="KW-0547">Nucleotide-binding</keyword>
<dbReference type="Proteomes" id="UP000663525">
    <property type="component" value="Chromosome"/>
</dbReference>
<keyword evidence="4" id="KW-0067">ATP-binding</keyword>
<organism evidence="7 8">
    <name type="scientific">Halapricum desulfuricans</name>
    <dbReference type="NCBI Taxonomy" id="2841257"/>
    <lineage>
        <taxon>Archaea</taxon>
        <taxon>Methanobacteriati</taxon>
        <taxon>Methanobacteriota</taxon>
        <taxon>Stenosarchaea group</taxon>
        <taxon>Halobacteria</taxon>
        <taxon>Halobacteriales</taxon>
        <taxon>Haloarculaceae</taxon>
        <taxon>Halapricum</taxon>
    </lineage>
</organism>
<feature type="compositionally biased region" description="Basic and acidic residues" evidence="5">
    <location>
        <begin position="313"/>
        <end position="324"/>
    </location>
</feature>
<evidence type="ECO:0000256" key="5">
    <source>
        <dbReference type="SAM" id="MobiDB-lite"/>
    </source>
</evidence>